<dbReference type="Gene3D" id="3.90.1200.10">
    <property type="match status" value="1"/>
</dbReference>
<protein>
    <submittedName>
        <fullName evidence="5">Choline kinase alpha-like</fullName>
    </submittedName>
</protein>
<accession>A0ABM1T9D7</accession>
<dbReference type="GeneID" id="106468457"/>
<keyword evidence="1" id="KW-0594">Phospholipid biosynthesis</keyword>
<gene>
    <name evidence="5" type="primary">LOC106468457</name>
</gene>
<keyword evidence="1" id="KW-0443">Lipid metabolism</keyword>
<evidence type="ECO:0000313" key="4">
    <source>
        <dbReference type="Proteomes" id="UP000694941"/>
    </source>
</evidence>
<organism evidence="4 5">
    <name type="scientific">Limulus polyphemus</name>
    <name type="common">Atlantic horseshoe crab</name>
    <dbReference type="NCBI Taxonomy" id="6850"/>
    <lineage>
        <taxon>Eukaryota</taxon>
        <taxon>Metazoa</taxon>
        <taxon>Ecdysozoa</taxon>
        <taxon>Arthropoda</taxon>
        <taxon>Chelicerata</taxon>
        <taxon>Merostomata</taxon>
        <taxon>Xiphosura</taxon>
        <taxon>Limulidae</taxon>
        <taxon>Limulus</taxon>
    </lineage>
</organism>
<name>A0ABM1T9D7_LIMPO</name>
<reference evidence="5" key="1">
    <citation type="submission" date="2025-08" db="UniProtKB">
        <authorList>
            <consortium name="RefSeq"/>
        </authorList>
    </citation>
    <scope>IDENTIFICATION</scope>
    <source>
        <tissue evidence="5">Muscle</tissue>
    </source>
</reference>
<dbReference type="Proteomes" id="UP000694941">
    <property type="component" value="Unplaced"/>
</dbReference>
<evidence type="ECO:0000256" key="3">
    <source>
        <dbReference type="ARBA" id="ARBA00038211"/>
    </source>
</evidence>
<keyword evidence="2" id="KW-1208">Phospholipid metabolism</keyword>
<dbReference type="Pfam" id="PF01633">
    <property type="entry name" value="Choline_kinase"/>
    <property type="match status" value="1"/>
</dbReference>
<dbReference type="InterPro" id="IPR011009">
    <property type="entry name" value="Kinase-like_dom_sf"/>
</dbReference>
<dbReference type="SUPFAM" id="SSF56112">
    <property type="entry name" value="Protein kinase-like (PK-like)"/>
    <property type="match status" value="1"/>
</dbReference>
<evidence type="ECO:0000256" key="2">
    <source>
        <dbReference type="ARBA" id="ARBA00023264"/>
    </source>
</evidence>
<keyword evidence="1" id="KW-0444">Lipid biosynthesis</keyword>
<sequence>MKDKAYQLCRDYLSGSWKSISSNDMVFTAISGGLSNLLYHCSLPKTHTPLVGEPDQVLLRMYGQVHDGQAEANITESAIFMLLSERNLGPKLYGIFPEGRLEEYIPAKAMTCQELQDPDLSAKIARKLALIHQLAVPINKEPTWMFEKMERWLQKIRKDICVENIDVSKREYADHLLSQNLESELMWLKLFLQRAASPVVFCHNDLQEGNILLPERRSDNEDKVIFIDFEYCSYNYRGFDIANHFLEWCYDYSLPEYPHFTAKMENFPSQEQQVCSSALLYCI</sequence>
<dbReference type="Gene3D" id="3.30.200.20">
    <property type="entry name" value="Phosphorylase Kinase, domain 1"/>
    <property type="match status" value="1"/>
</dbReference>
<dbReference type="RefSeq" id="XP_022252493.1">
    <property type="nucleotide sequence ID" value="XM_022396785.1"/>
</dbReference>
<dbReference type="PANTHER" id="PTHR22603:SF93">
    <property type="entry name" value="RE24176P"/>
    <property type="match status" value="1"/>
</dbReference>
<comment type="similarity">
    <text evidence="3">Belongs to the choline/ethanolamine kinase family.</text>
</comment>
<keyword evidence="4" id="KW-1185">Reference proteome</keyword>
<proteinExistence type="inferred from homology"/>
<evidence type="ECO:0000256" key="1">
    <source>
        <dbReference type="ARBA" id="ARBA00023209"/>
    </source>
</evidence>
<dbReference type="PANTHER" id="PTHR22603">
    <property type="entry name" value="CHOLINE/ETHANOALAMINE KINASE"/>
    <property type="match status" value="1"/>
</dbReference>
<evidence type="ECO:0000313" key="5">
    <source>
        <dbReference type="RefSeq" id="XP_022252493.1"/>
    </source>
</evidence>